<sequence length="320" mass="35961">MPMKTTQTAAMSTHTESSGDSPNGSDFGFTDNEDDDDDEEYGVNDGENVDYDDDEYYDDEDEYEFSGSGDGAGRLDLGLKPEPGSFVRLADLLKVSSQNEGSGLEMVRRRPKRSVFLHSGVRICPQETFNEVLASHQAYYLLRVCQEAVWEAFRIFFDRIPGTTEYQKWVHTCQHESLCISDLAQNFSSSEEHMSIITRRLNRMKERRPPSRRGTVTPAPQTPEATGAEVQTVSMSSITTIPPPIISASPESELPNLVPEGPVEQMLEFSIDLVDPGYRELLDDPDSPQYIDLAHHLQDQMQHVFVKLPGFKAIYVLGIR</sequence>
<gene>
    <name evidence="3" type="ORF">JOQ06_004295</name>
</gene>
<dbReference type="PANTHER" id="PTHR12199">
    <property type="entry name" value="INTERPHOTORECEPTOR MATRIX PROTEOGLYCAN"/>
    <property type="match status" value="1"/>
</dbReference>
<evidence type="ECO:0000313" key="3">
    <source>
        <dbReference type="EMBL" id="KAJ4928669.1"/>
    </source>
</evidence>
<organism evidence="3 4">
    <name type="scientific">Pogonophryne albipinna</name>
    <dbReference type="NCBI Taxonomy" id="1090488"/>
    <lineage>
        <taxon>Eukaryota</taxon>
        <taxon>Metazoa</taxon>
        <taxon>Chordata</taxon>
        <taxon>Craniata</taxon>
        <taxon>Vertebrata</taxon>
        <taxon>Euteleostomi</taxon>
        <taxon>Actinopterygii</taxon>
        <taxon>Neopterygii</taxon>
        <taxon>Teleostei</taxon>
        <taxon>Neoteleostei</taxon>
        <taxon>Acanthomorphata</taxon>
        <taxon>Eupercaria</taxon>
        <taxon>Perciformes</taxon>
        <taxon>Notothenioidei</taxon>
        <taxon>Pogonophryne</taxon>
    </lineage>
</organism>
<feature type="region of interest" description="Disordered" evidence="1">
    <location>
        <begin position="205"/>
        <end position="230"/>
    </location>
</feature>
<feature type="compositionally biased region" description="Acidic residues" evidence="1">
    <location>
        <begin position="31"/>
        <end position="64"/>
    </location>
</feature>
<dbReference type="PANTHER" id="PTHR12199:SF3">
    <property type="entry name" value="INTERPHOTORECEPTOR MATRIX PROTEOGLYCAN 1"/>
    <property type="match status" value="1"/>
</dbReference>
<protein>
    <recommendedName>
        <fullName evidence="2">SEA domain-containing protein</fullName>
    </recommendedName>
</protein>
<dbReference type="InterPro" id="IPR039861">
    <property type="entry name" value="IMPG"/>
</dbReference>
<dbReference type="Proteomes" id="UP001219934">
    <property type="component" value="Unassembled WGS sequence"/>
</dbReference>
<dbReference type="GO" id="GO:0007601">
    <property type="term" value="P:visual perception"/>
    <property type="evidence" value="ECO:0007669"/>
    <property type="project" value="InterPro"/>
</dbReference>
<proteinExistence type="predicted"/>
<feature type="compositionally biased region" description="Polar residues" evidence="1">
    <location>
        <begin position="1"/>
        <end position="24"/>
    </location>
</feature>
<name>A0AAD6AN80_9TELE</name>
<evidence type="ECO:0000256" key="1">
    <source>
        <dbReference type="SAM" id="MobiDB-lite"/>
    </source>
</evidence>
<dbReference type="AlphaFoldDB" id="A0AAD6AN80"/>
<dbReference type="InterPro" id="IPR000082">
    <property type="entry name" value="SEA_dom"/>
</dbReference>
<feature type="domain" description="SEA" evidence="2">
    <location>
        <begin position="263"/>
        <end position="320"/>
    </location>
</feature>
<comment type="caution">
    <text evidence="3">The sequence shown here is derived from an EMBL/GenBank/DDBJ whole genome shotgun (WGS) entry which is preliminary data.</text>
</comment>
<keyword evidence="4" id="KW-1185">Reference proteome</keyword>
<dbReference type="PROSITE" id="PS50024">
    <property type="entry name" value="SEA"/>
    <property type="match status" value="1"/>
</dbReference>
<evidence type="ECO:0000259" key="2">
    <source>
        <dbReference type="PROSITE" id="PS50024"/>
    </source>
</evidence>
<accession>A0AAD6AN80</accession>
<reference evidence="3" key="1">
    <citation type="submission" date="2022-11" db="EMBL/GenBank/DDBJ databases">
        <title>Chromosome-level genome of Pogonophryne albipinna.</title>
        <authorList>
            <person name="Jo E."/>
        </authorList>
    </citation>
    <scope>NUCLEOTIDE SEQUENCE</scope>
    <source>
        <strain evidence="3">SGF0006</strain>
        <tissue evidence="3">Muscle</tissue>
    </source>
</reference>
<evidence type="ECO:0000313" key="4">
    <source>
        <dbReference type="Proteomes" id="UP001219934"/>
    </source>
</evidence>
<feature type="region of interest" description="Disordered" evidence="1">
    <location>
        <begin position="1"/>
        <end position="77"/>
    </location>
</feature>
<dbReference type="EMBL" id="JAPTMU010000017">
    <property type="protein sequence ID" value="KAJ4928669.1"/>
    <property type="molecule type" value="Genomic_DNA"/>
</dbReference>